<dbReference type="EMBL" id="LJPT01000049">
    <property type="protein sequence ID" value="KPW50526.1"/>
    <property type="molecule type" value="Genomic_DNA"/>
</dbReference>
<evidence type="ECO:0000313" key="1">
    <source>
        <dbReference type="EMBL" id="KPW50526.1"/>
    </source>
</evidence>
<dbReference type="AlphaFoldDB" id="A0A0N8QPJ0"/>
<gene>
    <name evidence="1" type="ORF">ALO88_102201</name>
</gene>
<sequence length="37" mass="4195">MLFERMLDLPSGLGYISGSYTVFVQSHVFNPPVARKH</sequence>
<name>A0A0N8QPJ0_9PSED</name>
<evidence type="ECO:0000313" key="2">
    <source>
        <dbReference type="Proteomes" id="UP000050425"/>
    </source>
</evidence>
<dbReference type="PATRIC" id="fig|251702.3.peg.5503"/>
<accession>A0A0N8QPJ0</accession>
<proteinExistence type="predicted"/>
<organism evidence="1 2">
    <name type="scientific">Pseudomonas syringae pv. antirrhini</name>
    <dbReference type="NCBI Taxonomy" id="251702"/>
    <lineage>
        <taxon>Bacteria</taxon>
        <taxon>Pseudomonadati</taxon>
        <taxon>Pseudomonadota</taxon>
        <taxon>Gammaproteobacteria</taxon>
        <taxon>Pseudomonadales</taxon>
        <taxon>Pseudomonadaceae</taxon>
        <taxon>Pseudomonas</taxon>
    </lineage>
</organism>
<dbReference type="Proteomes" id="UP000050425">
    <property type="component" value="Unassembled WGS sequence"/>
</dbReference>
<reference evidence="1 2" key="1">
    <citation type="submission" date="2015-09" db="EMBL/GenBank/DDBJ databases">
        <title>Genome announcement of multiple Pseudomonas syringae strains.</title>
        <authorList>
            <person name="Thakur S."/>
            <person name="Wang P.W."/>
            <person name="Gong Y."/>
            <person name="Weir B.S."/>
            <person name="Guttman D.S."/>
        </authorList>
    </citation>
    <scope>NUCLEOTIDE SEQUENCE [LARGE SCALE GENOMIC DNA]</scope>
    <source>
        <strain evidence="1 2">ICMP4303</strain>
    </source>
</reference>
<comment type="caution">
    <text evidence="1">The sequence shown here is derived from an EMBL/GenBank/DDBJ whole genome shotgun (WGS) entry which is preliminary data.</text>
</comment>
<protein>
    <submittedName>
        <fullName evidence="1">PTS system, sucrose-specific IIB component</fullName>
    </submittedName>
</protein>